<evidence type="ECO:0000313" key="1">
    <source>
        <dbReference type="EMBL" id="WPK23613.1"/>
    </source>
</evidence>
<name>A0AAX4H5A1_9ASCO</name>
<dbReference type="PANTHER" id="PTHR12864">
    <property type="entry name" value="RAN BINDING PROTEIN 9-RELATED"/>
    <property type="match status" value="1"/>
</dbReference>
<dbReference type="AlphaFoldDB" id="A0AAX4H5A1"/>
<dbReference type="Proteomes" id="UP001338582">
    <property type="component" value="Chromosome 1"/>
</dbReference>
<proteinExistence type="predicted"/>
<dbReference type="InterPro" id="IPR043136">
    <property type="entry name" value="B30.2/SPRY_sf"/>
</dbReference>
<dbReference type="RefSeq" id="XP_062875999.1">
    <property type="nucleotide sequence ID" value="XM_063019929.1"/>
</dbReference>
<keyword evidence="2" id="KW-1185">Reference proteome</keyword>
<sequence length="818" mass="92502">MLEPDIIHVIPPYLLHTCLGLELERELALVDPTLAQYNFFPVQSSKYRFRTPTDIVRTPYAISEDPEINRIIMEKLHARFTAFGLLGSTPGQKLSNKELYELYEQLGKRLIGAYDTAAAKVGSGAEYVDAEDLEVALKATKGVPVKSIFNQKGLGEFRFEPGFGKEDSEVERRPLEELLAIANQQEENKFFFFPYLMIDNHKSFLSPLPMYWTSLSVSERQWTLEKKLNMSVGFEDGYSVLNFSTVAPLDDELDSHLALQARQYFNFISDKEVKERTGIFYYEVTVEQKTTKSIGDTTIIQINDESVSSGSCIVFSAGYSKRATRFTPPESSTSTPLCPYIDLQNILQKLLKYDCTSRSSPLDPELAKFLSGEPGVTLDGSVAVSFNNSCSYAPIKQNRDLSNGGWGRRLSHGARHHPGEPEISDLGIDIPFSTTCKIMPDTDKLYTSDVVGFGVNFIAKTLFITVNGIIVKVITDEEMKSGSPYKDSLFSHGTDPTSLYPTIGFQLSRSLILNKNHGFSETSVRTNFGQRNFKFDIDNYVQSFKASQDKEYQQSIGDAIESQITSDSPISNPKSLMGESAEEHVFLQYLIESYLSQKGYLDTLDAYKLDLADLASHVYKNGDSNGAGPLHKTKSDVLMRSQIHQHYEIRSQILKGDYDGACSLLQERFSSLPHFEECRFELALLSFLETVSKFTQTQPSEEPKPDKIAIIKEYRALKNDRMCSSHIMHSLETLLSAVFAEQRDEATWDEDTKIMQTRLEDALKLAEFINSMILGQDKVERDPRLESMVNETRKNISELAELKDDFFKLLNFDREYLN</sequence>
<evidence type="ECO:0000313" key="2">
    <source>
        <dbReference type="Proteomes" id="UP001338582"/>
    </source>
</evidence>
<reference evidence="1 2" key="1">
    <citation type="submission" date="2023-10" db="EMBL/GenBank/DDBJ databases">
        <title>Draft Genome Sequence of Candida saopaulonensis from a very Premature Infant with Sepsis.</title>
        <authorList>
            <person name="Ning Y."/>
            <person name="Dai R."/>
            <person name="Xiao M."/>
            <person name="Xu Y."/>
            <person name="Yan Q."/>
            <person name="Zhang L."/>
        </authorList>
    </citation>
    <scope>NUCLEOTIDE SEQUENCE [LARGE SCALE GENOMIC DNA]</scope>
    <source>
        <strain evidence="1 2">19XY460</strain>
    </source>
</reference>
<dbReference type="KEGG" id="asau:88171922"/>
<dbReference type="EMBL" id="CP138894">
    <property type="protein sequence ID" value="WPK23613.1"/>
    <property type="molecule type" value="Genomic_DNA"/>
</dbReference>
<protein>
    <recommendedName>
        <fullName evidence="3">LisH domain-containing protein</fullName>
    </recommendedName>
</protein>
<dbReference type="Gene3D" id="2.60.120.920">
    <property type="match status" value="1"/>
</dbReference>
<accession>A0AAX4H5A1</accession>
<dbReference type="GeneID" id="88171922"/>
<dbReference type="InterPro" id="IPR050618">
    <property type="entry name" value="Ubq-SigPath_Reg"/>
</dbReference>
<evidence type="ECO:0008006" key="3">
    <source>
        <dbReference type="Google" id="ProtNLM"/>
    </source>
</evidence>
<organism evidence="1 2">
    <name type="scientific">Australozyma saopauloensis</name>
    <dbReference type="NCBI Taxonomy" id="291208"/>
    <lineage>
        <taxon>Eukaryota</taxon>
        <taxon>Fungi</taxon>
        <taxon>Dikarya</taxon>
        <taxon>Ascomycota</taxon>
        <taxon>Saccharomycotina</taxon>
        <taxon>Pichiomycetes</taxon>
        <taxon>Metschnikowiaceae</taxon>
        <taxon>Australozyma</taxon>
    </lineage>
</organism>
<gene>
    <name evidence="1" type="ORF">PUMCH_000854</name>
</gene>